<dbReference type="EMBL" id="JYIW01000019">
    <property type="protein sequence ID" value="KJL30472.1"/>
    <property type="molecule type" value="Genomic_DNA"/>
</dbReference>
<dbReference type="SMART" id="SM00507">
    <property type="entry name" value="HNHc"/>
    <property type="match status" value="1"/>
</dbReference>
<dbReference type="AlphaFoldDB" id="A0A0F0LB92"/>
<evidence type="ECO:0000313" key="4">
    <source>
        <dbReference type="Proteomes" id="UP000033640"/>
    </source>
</evidence>
<gene>
    <name evidence="3" type="ORF">RS83_00858</name>
</gene>
<dbReference type="Pfam" id="PF02720">
    <property type="entry name" value="DUF222"/>
    <property type="match status" value="1"/>
</dbReference>
<organism evidence="3 4">
    <name type="scientific">Microbacterium oxydans</name>
    <dbReference type="NCBI Taxonomy" id="82380"/>
    <lineage>
        <taxon>Bacteria</taxon>
        <taxon>Bacillati</taxon>
        <taxon>Actinomycetota</taxon>
        <taxon>Actinomycetes</taxon>
        <taxon>Micrococcales</taxon>
        <taxon>Microbacteriaceae</taxon>
        <taxon>Microbacterium</taxon>
    </lineage>
</organism>
<reference evidence="3 4" key="1">
    <citation type="submission" date="2015-02" db="EMBL/GenBank/DDBJ databases">
        <title>Draft genome sequences of ten Microbacterium spp. with emphasis on heavy metal contaminated environments.</title>
        <authorList>
            <person name="Corretto E."/>
        </authorList>
    </citation>
    <scope>NUCLEOTIDE SEQUENCE [LARGE SCALE GENOMIC DNA]</scope>
    <source>
        <strain evidence="3 4">BEL4b</strain>
    </source>
</reference>
<dbReference type="CDD" id="cd00085">
    <property type="entry name" value="HNHc"/>
    <property type="match status" value="1"/>
</dbReference>
<comment type="caution">
    <text evidence="3">The sequence shown here is derived from an EMBL/GenBank/DDBJ whole genome shotgun (WGS) entry which is preliminary data.</text>
</comment>
<dbReference type="PATRIC" id="fig|82380.11.peg.886"/>
<dbReference type="Gene3D" id="1.10.30.50">
    <property type="match status" value="1"/>
</dbReference>
<dbReference type="InterPro" id="IPR003615">
    <property type="entry name" value="HNH_nuc"/>
</dbReference>
<feature type="domain" description="HNH nuclease" evidence="2">
    <location>
        <begin position="360"/>
        <end position="412"/>
    </location>
</feature>
<protein>
    <recommendedName>
        <fullName evidence="2">HNH nuclease domain-containing protein</fullName>
    </recommendedName>
</protein>
<evidence type="ECO:0000256" key="1">
    <source>
        <dbReference type="SAM" id="MobiDB-lite"/>
    </source>
</evidence>
<evidence type="ECO:0000313" key="3">
    <source>
        <dbReference type="EMBL" id="KJL30472.1"/>
    </source>
</evidence>
<evidence type="ECO:0000259" key="2">
    <source>
        <dbReference type="SMART" id="SM00507"/>
    </source>
</evidence>
<dbReference type="RefSeq" id="WP_052678840.1">
    <property type="nucleotide sequence ID" value="NZ_JYIW01000019.1"/>
</dbReference>
<name>A0A0F0LB92_9MICO</name>
<feature type="region of interest" description="Disordered" evidence="1">
    <location>
        <begin position="233"/>
        <end position="262"/>
    </location>
</feature>
<dbReference type="OrthoDB" id="3261064at2"/>
<dbReference type="InterPro" id="IPR003870">
    <property type="entry name" value="DUF222"/>
</dbReference>
<dbReference type="Proteomes" id="UP000033640">
    <property type="component" value="Unassembled WGS sequence"/>
</dbReference>
<sequence length="460" mass="50320">MEALIDATDQQMATLCALVDMVQSIEDVIGGLQAARDGVLALASRWAIEVAQQGEHPDLGDMTTRSVAAELGAALRMSDRTVQRRMADAEFFVTRYPLVWAAQGAGRISAAHARVIVEAGAHLEHATDRDAYADTMIATAEVESPNRLARIARRAAERFQPRTLDERHADAREQRRVWIRDAPDGMAEIGLLGPAALVQGAFERLTGMAKAVQAQRTATWSGEDAVLELEHDAGSATDRDSVTDHRSHDHRSNEHRSHDERSLDQLRADVALDVLLSGVPLGHDGDGGVLGAIRAHVSVTVPVMTLLESTQTPAELDGRRPVDARTARALAAAAPGWDRVLTHPITGAVLAVDRYRPGADLRRHLRARDQRCRFPGCGRSPDESDIDHTHDAALGGATREENLAHLCRRHHMLKHHSPWHIERLDAGLFAWTSPSGRTYIDRPQPPTTVTFVEDDATPPF</sequence>
<accession>A0A0F0LB92</accession>
<proteinExistence type="predicted"/>